<name>A0AAN8Z8W2_9MAGN</name>
<dbReference type="GO" id="GO:0005743">
    <property type="term" value="C:mitochondrial inner membrane"/>
    <property type="evidence" value="ECO:0007669"/>
    <property type="project" value="UniProtKB-SubCell"/>
</dbReference>
<dbReference type="AlphaFoldDB" id="A0AAN8Z8W2"/>
<sequence length="147" mass="16757">MKCRNYPPCDQNPLNGWRLNVIKTQIRNRKGSTTNTNSDMTRALISLLLPNPMVESGVVLKHHRAVVQRPRIEIFSQTLVNMSEPPFVPRERITEKQKYFQSVHKHTYLKGRYDKITSVAIPAALAATSLFLIARGIYNMSHGIGKK</sequence>
<evidence type="ECO:0000313" key="7">
    <source>
        <dbReference type="Proteomes" id="UP001370490"/>
    </source>
</evidence>
<evidence type="ECO:0000256" key="1">
    <source>
        <dbReference type="ARBA" id="ARBA00004273"/>
    </source>
</evidence>
<keyword evidence="4 5" id="KW-0472">Membrane</keyword>
<evidence type="ECO:0000256" key="4">
    <source>
        <dbReference type="ARBA" id="ARBA00023136"/>
    </source>
</evidence>
<keyword evidence="7" id="KW-1185">Reference proteome</keyword>
<feature type="non-terminal residue" evidence="6">
    <location>
        <position position="147"/>
    </location>
</feature>
<keyword evidence="5" id="KW-1133">Transmembrane helix</keyword>
<keyword evidence="3" id="KW-0496">Mitochondrion</keyword>
<protein>
    <submittedName>
        <fullName evidence="6">Cytochrome c oxidase subunit VII</fullName>
    </submittedName>
</protein>
<keyword evidence="5" id="KW-0812">Transmembrane</keyword>
<proteinExistence type="predicted"/>
<organism evidence="6 7">
    <name type="scientific">Dillenia turbinata</name>
    <dbReference type="NCBI Taxonomy" id="194707"/>
    <lineage>
        <taxon>Eukaryota</taxon>
        <taxon>Viridiplantae</taxon>
        <taxon>Streptophyta</taxon>
        <taxon>Embryophyta</taxon>
        <taxon>Tracheophyta</taxon>
        <taxon>Spermatophyta</taxon>
        <taxon>Magnoliopsida</taxon>
        <taxon>eudicotyledons</taxon>
        <taxon>Gunneridae</taxon>
        <taxon>Pentapetalae</taxon>
        <taxon>Dilleniales</taxon>
        <taxon>Dilleniaceae</taxon>
        <taxon>Dillenia</taxon>
    </lineage>
</organism>
<keyword evidence="2" id="KW-0999">Mitochondrion inner membrane</keyword>
<comment type="subcellular location">
    <subcellularLocation>
        <location evidence="1">Mitochondrion inner membrane</location>
    </subcellularLocation>
</comment>
<gene>
    <name evidence="6" type="ORF">RJ641_008359</name>
</gene>
<dbReference type="EMBL" id="JBAMMX010000015">
    <property type="protein sequence ID" value="KAK6926640.1"/>
    <property type="molecule type" value="Genomic_DNA"/>
</dbReference>
<dbReference type="InterPro" id="IPR039297">
    <property type="entry name" value="COX7a"/>
</dbReference>
<evidence type="ECO:0000313" key="6">
    <source>
        <dbReference type="EMBL" id="KAK6926640.1"/>
    </source>
</evidence>
<dbReference type="Pfam" id="PF02238">
    <property type="entry name" value="COX7a"/>
    <property type="match status" value="1"/>
</dbReference>
<dbReference type="PANTHER" id="PTHR35308">
    <property type="entry name" value="CYTOCHROME C OXIDASE SUBUNIT 7"/>
    <property type="match status" value="1"/>
</dbReference>
<comment type="caution">
    <text evidence="6">The sequence shown here is derived from an EMBL/GenBank/DDBJ whole genome shotgun (WGS) entry which is preliminary data.</text>
</comment>
<accession>A0AAN8Z8W2</accession>
<evidence type="ECO:0000256" key="2">
    <source>
        <dbReference type="ARBA" id="ARBA00022792"/>
    </source>
</evidence>
<evidence type="ECO:0000256" key="3">
    <source>
        <dbReference type="ARBA" id="ARBA00023128"/>
    </source>
</evidence>
<dbReference type="PANTHER" id="PTHR35308:SF10">
    <property type="entry name" value="COX VIIA-LIKE PROTEIN"/>
    <property type="match status" value="1"/>
</dbReference>
<reference evidence="6 7" key="1">
    <citation type="submission" date="2023-12" db="EMBL/GenBank/DDBJ databases">
        <title>A high-quality genome assembly for Dillenia turbinata (Dilleniales).</title>
        <authorList>
            <person name="Chanderbali A."/>
        </authorList>
    </citation>
    <scope>NUCLEOTIDE SEQUENCE [LARGE SCALE GENOMIC DNA]</scope>
    <source>
        <strain evidence="6">LSX21</strain>
        <tissue evidence="6">Leaf</tissue>
    </source>
</reference>
<evidence type="ECO:0000256" key="5">
    <source>
        <dbReference type="SAM" id="Phobius"/>
    </source>
</evidence>
<feature type="transmembrane region" description="Helical" evidence="5">
    <location>
        <begin position="119"/>
        <end position="138"/>
    </location>
</feature>
<dbReference type="Proteomes" id="UP001370490">
    <property type="component" value="Unassembled WGS sequence"/>
</dbReference>